<sequence length="418" mass="47370">MAAIRTYAFGVLLLHILAAFLTSSAAVTDGLAGARARFALQEPKYRQINRHSYEMLIDADEERRIVELLGPEYLEVGLIATRVTGPPRACSVCGKQTEFVDWVFTALARGIHSPEFIVESLKLGNSPQKRVHDVYCSACGHLTHFQDTTGEEGNAPYLALATPYDRATRTFAGYVYKRDDDVPHKKRDESTYGWDTISCIAKRSDLEDETKRDSPDLLSRSDTPDAKRDETTYGWDTISCIAKRGDLEGEAKRDSPVLSRDEVPDEKRDESTYGWDTISCLTKRADLESRTSDEVSDQKRDEATYGWDTISCLTKRTDVEEDTKVEAADKKRDETTYGWDTISCLTKRADLENATDEAADKKREETTYGWDTISCLTKRADLERKTDKEAVEKKRDENTYGWDTISCLTKRSDFERET</sequence>
<protein>
    <submittedName>
        <fullName evidence="3">Uncharacterized protein</fullName>
    </submittedName>
</protein>
<evidence type="ECO:0000313" key="3">
    <source>
        <dbReference type="EMBL" id="KAJ8495241.1"/>
    </source>
</evidence>
<dbReference type="EMBL" id="JAPEVG010000026">
    <property type="protein sequence ID" value="KAJ8495241.1"/>
    <property type="molecule type" value="Genomic_DNA"/>
</dbReference>
<dbReference type="AlphaFoldDB" id="A0AAD7U0U1"/>
<evidence type="ECO:0000313" key="4">
    <source>
        <dbReference type="Proteomes" id="UP001215151"/>
    </source>
</evidence>
<gene>
    <name evidence="3" type="ORF">ONZ51_g1823</name>
</gene>
<accession>A0AAD7U0U1</accession>
<organism evidence="3 4">
    <name type="scientific">Trametes cubensis</name>
    <dbReference type="NCBI Taxonomy" id="1111947"/>
    <lineage>
        <taxon>Eukaryota</taxon>
        <taxon>Fungi</taxon>
        <taxon>Dikarya</taxon>
        <taxon>Basidiomycota</taxon>
        <taxon>Agaricomycotina</taxon>
        <taxon>Agaricomycetes</taxon>
        <taxon>Polyporales</taxon>
        <taxon>Polyporaceae</taxon>
        <taxon>Trametes</taxon>
    </lineage>
</organism>
<evidence type="ECO:0000256" key="1">
    <source>
        <dbReference type="SAM" id="MobiDB-lite"/>
    </source>
</evidence>
<evidence type="ECO:0000256" key="2">
    <source>
        <dbReference type="SAM" id="SignalP"/>
    </source>
</evidence>
<keyword evidence="4" id="KW-1185">Reference proteome</keyword>
<feature type="signal peptide" evidence="2">
    <location>
        <begin position="1"/>
        <end position="26"/>
    </location>
</feature>
<feature type="region of interest" description="Disordered" evidence="1">
    <location>
        <begin position="210"/>
        <end position="230"/>
    </location>
</feature>
<comment type="caution">
    <text evidence="3">The sequence shown here is derived from an EMBL/GenBank/DDBJ whole genome shotgun (WGS) entry which is preliminary data.</text>
</comment>
<reference evidence="3" key="1">
    <citation type="submission" date="2022-11" db="EMBL/GenBank/DDBJ databases">
        <title>Genome Sequence of Cubamyces cubensis.</title>
        <authorList>
            <person name="Buettner E."/>
        </authorList>
    </citation>
    <scope>NUCLEOTIDE SEQUENCE</scope>
    <source>
        <strain evidence="3">MPL-01</strain>
    </source>
</reference>
<name>A0AAD7U0U1_9APHY</name>
<feature type="region of interest" description="Disordered" evidence="1">
    <location>
        <begin position="250"/>
        <end position="270"/>
    </location>
</feature>
<proteinExistence type="predicted"/>
<dbReference type="Proteomes" id="UP001215151">
    <property type="component" value="Unassembled WGS sequence"/>
</dbReference>
<keyword evidence="2" id="KW-0732">Signal</keyword>
<feature type="chain" id="PRO_5042040865" evidence="2">
    <location>
        <begin position="27"/>
        <end position="418"/>
    </location>
</feature>